<proteinExistence type="predicted"/>
<evidence type="ECO:0000256" key="1">
    <source>
        <dbReference type="ARBA" id="ARBA00012513"/>
    </source>
</evidence>
<feature type="binding site" evidence="10">
    <location>
        <position position="56"/>
    </location>
    <ligand>
        <name>ATP</name>
        <dbReference type="ChEBI" id="CHEBI:30616"/>
    </ligand>
</feature>
<dbReference type="SMART" id="SM00220">
    <property type="entry name" value="S_TKc"/>
    <property type="match status" value="1"/>
</dbReference>
<dbReference type="InterPro" id="IPR008271">
    <property type="entry name" value="Ser/Thr_kinase_AS"/>
</dbReference>
<evidence type="ECO:0000256" key="2">
    <source>
        <dbReference type="ARBA" id="ARBA00022527"/>
    </source>
</evidence>
<evidence type="ECO:0000256" key="9">
    <source>
        <dbReference type="ARBA" id="ARBA00048679"/>
    </source>
</evidence>
<keyword evidence="3" id="KW-0808">Transferase</keyword>
<dbReference type="SMART" id="SM00915">
    <property type="entry name" value="Jacalin"/>
    <property type="match status" value="1"/>
</dbReference>
<dbReference type="InterPro" id="IPR001229">
    <property type="entry name" value="Jacalin-like_lectin_dom"/>
</dbReference>
<keyword evidence="2" id="KW-0723">Serine/threonine-protein kinase</keyword>
<evidence type="ECO:0000256" key="10">
    <source>
        <dbReference type="PROSITE-ProRule" id="PRU10141"/>
    </source>
</evidence>
<protein>
    <recommendedName>
        <fullName evidence="1">non-specific serine/threonine protein kinase</fullName>
        <ecNumber evidence="1">2.7.11.1</ecNumber>
    </recommendedName>
</protein>
<dbReference type="SUPFAM" id="SSF56112">
    <property type="entry name" value="Protein kinase-like (PK-like)"/>
    <property type="match status" value="1"/>
</dbReference>
<gene>
    <name evidence="13" type="ORF">TRITD_5Bv1G006880</name>
</gene>
<organism evidence="13 14">
    <name type="scientific">Triticum turgidum subsp. durum</name>
    <name type="common">Durum wheat</name>
    <name type="synonym">Triticum durum</name>
    <dbReference type="NCBI Taxonomy" id="4567"/>
    <lineage>
        <taxon>Eukaryota</taxon>
        <taxon>Viridiplantae</taxon>
        <taxon>Streptophyta</taxon>
        <taxon>Embryophyta</taxon>
        <taxon>Tracheophyta</taxon>
        <taxon>Spermatophyta</taxon>
        <taxon>Magnoliopsida</taxon>
        <taxon>Liliopsida</taxon>
        <taxon>Poales</taxon>
        <taxon>Poaceae</taxon>
        <taxon>BOP clade</taxon>
        <taxon>Pooideae</taxon>
        <taxon>Triticodae</taxon>
        <taxon>Triticeae</taxon>
        <taxon>Triticinae</taxon>
        <taxon>Triticum</taxon>
    </lineage>
</organism>
<dbReference type="Gene3D" id="3.30.200.20">
    <property type="entry name" value="Phosphorylase Kinase, domain 1"/>
    <property type="match status" value="1"/>
</dbReference>
<reference evidence="13 14" key="1">
    <citation type="submission" date="2017-09" db="EMBL/GenBank/DDBJ databases">
        <authorList>
            <consortium name="International Durum Wheat Genome Sequencing Consortium (IDWGSC)"/>
            <person name="Milanesi L."/>
        </authorList>
    </citation>
    <scope>NUCLEOTIDE SEQUENCE [LARGE SCALE GENOMIC DNA]</scope>
    <source>
        <strain evidence="14">cv. Svevo</strain>
    </source>
</reference>
<dbReference type="FunFam" id="1.10.510.10:FF:001023">
    <property type="entry name" value="Os07g0541700 protein"/>
    <property type="match status" value="1"/>
</dbReference>
<dbReference type="InterPro" id="IPR000719">
    <property type="entry name" value="Prot_kinase_dom"/>
</dbReference>
<dbReference type="Pfam" id="PF00069">
    <property type="entry name" value="Pkinase"/>
    <property type="match status" value="1"/>
</dbReference>
<dbReference type="Gene3D" id="1.10.510.10">
    <property type="entry name" value="Transferase(Phosphotransferase) domain 1"/>
    <property type="match status" value="1"/>
</dbReference>
<evidence type="ECO:0000256" key="3">
    <source>
        <dbReference type="ARBA" id="ARBA00022679"/>
    </source>
</evidence>
<dbReference type="EC" id="2.7.11.1" evidence="1"/>
<sequence length="501" mass="56811">MANNLQHFVTVMPRVIPFRSLQEITNNFAEEQVVGHGGYGEVYKGIYEGVEIAVKKLYLMPYLGVAYSKQFDNELLNLMSVQHQNIIKLIGYCYEVYNKVTLLEERYIYVESEQRFLCFEYMRRGSLDKHLSDESGGLDWHTRYKIIMGVSEGLNFLHNGLKDPVYHLDLKPANILLDESWMPKICDFGLSRLVASTKSHNTVDRIGSHPFMPPEYIVRGTISKKYDVFSLGVTIIQIIAGPQGYSKYSDMSSQEFTELVHMNWRGRIGGTSTHVEEYCQQVKKCIKIASDCVEQDKDRRPTIEYIMETLEHIETVTHRTVKEEEELLEQIETPIHRAIEEENEGEQEQEKYGPWGGNAGTAHDIEAASHQLHSVTILWGDVIDSFKFTYSDHSGHQHIVGPWGGTGGTFQTTIKLGPREFLTEISGKFGPYSCSQSDVITSLKFVTNEEEHGPFGLAGLAAGDPFRIKLESNWAIVGFFARAEGFVHAIGVYARPNRSTS</sequence>
<dbReference type="GO" id="GO:0030246">
    <property type="term" value="F:carbohydrate binding"/>
    <property type="evidence" value="ECO:0007669"/>
    <property type="project" value="UniProtKB-KW"/>
</dbReference>
<evidence type="ECO:0000259" key="12">
    <source>
        <dbReference type="PROSITE" id="PS51752"/>
    </source>
</evidence>
<dbReference type="PROSITE" id="PS00107">
    <property type="entry name" value="PROTEIN_KINASE_ATP"/>
    <property type="match status" value="1"/>
</dbReference>
<evidence type="ECO:0000256" key="5">
    <source>
        <dbReference type="ARBA" id="ARBA00022741"/>
    </source>
</evidence>
<evidence type="ECO:0000313" key="14">
    <source>
        <dbReference type="Proteomes" id="UP000324705"/>
    </source>
</evidence>
<dbReference type="InterPro" id="IPR011009">
    <property type="entry name" value="Kinase-like_dom_sf"/>
</dbReference>
<evidence type="ECO:0000256" key="6">
    <source>
        <dbReference type="ARBA" id="ARBA00022777"/>
    </source>
</evidence>
<keyword evidence="5 10" id="KW-0547">Nucleotide-binding</keyword>
<dbReference type="PROSITE" id="PS50011">
    <property type="entry name" value="PROTEIN_KINASE_DOM"/>
    <property type="match status" value="1"/>
</dbReference>
<dbReference type="PANTHER" id="PTHR45707">
    <property type="entry name" value="C2 CALCIUM/LIPID-BINDING PLANT PHOSPHORIBOSYLTRANSFERASE FAMILY PROTEIN"/>
    <property type="match status" value="1"/>
</dbReference>
<keyword evidence="6" id="KW-0418">Kinase</keyword>
<name>A0A9R0WYB5_TRITD</name>
<keyword evidence="4" id="KW-0430">Lectin</keyword>
<evidence type="ECO:0000313" key="13">
    <source>
        <dbReference type="EMBL" id="VAI26639.1"/>
    </source>
</evidence>
<dbReference type="Gene3D" id="2.100.10.30">
    <property type="entry name" value="Jacalin-like lectin domain"/>
    <property type="match status" value="1"/>
</dbReference>
<feature type="domain" description="Jacalin-type lectin" evidence="12">
    <location>
        <begin position="349"/>
        <end position="496"/>
    </location>
</feature>
<comment type="catalytic activity">
    <reaction evidence="9">
        <text>L-seryl-[protein] + ATP = O-phospho-L-seryl-[protein] + ADP + H(+)</text>
        <dbReference type="Rhea" id="RHEA:17989"/>
        <dbReference type="Rhea" id="RHEA-COMP:9863"/>
        <dbReference type="Rhea" id="RHEA-COMP:11604"/>
        <dbReference type="ChEBI" id="CHEBI:15378"/>
        <dbReference type="ChEBI" id="CHEBI:29999"/>
        <dbReference type="ChEBI" id="CHEBI:30616"/>
        <dbReference type="ChEBI" id="CHEBI:83421"/>
        <dbReference type="ChEBI" id="CHEBI:456216"/>
        <dbReference type="EC" id="2.7.11.1"/>
    </reaction>
</comment>
<dbReference type="InterPro" id="IPR033734">
    <property type="entry name" value="Jacalin-like_lectin_dom_plant"/>
</dbReference>
<dbReference type="GO" id="GO:0005524">
    <property type="term" value="F:ATP binding"/>
    <property type="evidence" value="ECO:0007669"/>
    <property type="project" value="UniProtKB-UniRule"/>
</dbReference>
<dbReference type="PROSITE" id="PS00108">
    <property type="entry name" value="PROTEIN_KINASE_ST"/>
    <property type="match status" value="1"/>
</dbReference>
<dbReference type="GO" id="GO:0004674">
    <property type="term" value="F:protein serine/threonine kinase activity"/>
    <property type="evidence" value="ECO:0007669"/>
    <property type="project" value="UniProtKB-KW"/>
</dbReference>
<dbReference type="Pfam" id="PF01419">
    <property type="entry name" value="Jacalin"/>
    <property type="match status" value="1"/>
</dbReference>
<dbReference type="CDD" id="cd09612">
    <property type="entry name" value="Jacalin"/>
    <property type="match status" value="1"/>
</dbReference>
<dbReference type="PROSITE" id="PS51752">
    <property type="entry name" value="JACALIN_LECTIN"/>
    <property type="match status" value="1"/>
</dbReference>
<dbReference type="Proteomes" id="UP000324705">
    <property type="component" value="Chromosome 5B"/>
</dbReference>
<keyword evidence="14" id="KW-1185">Reference proteome</keyword>
<accession>A0A9R0WYB5</accession>
<feature type="domain" description="Protein kinase" evidence="11">
    <location>
        <begin position="28"/>
        <end position="321"/>
    </location>
</feature>
<dbReference type="PANTHER" id="PTHR45707:SF56">
    <property type="entry name" value="OS11G0608700 PROTEIN"/>
    <property type="match status" value="1"/>
</dbReference>
<dbReference type="SUPFAM" id="SSF51101">
    <property type="entry name" value="Mannose-binding lectins"/>
    <property type="match status" value="1"/>
</dbReference>
<dbReference type="InterPro" id="IPR017441">
    <property type="entry name" value="Protein_kinase_ATP_BS"/>
</dbReference>
<dbReference type="EMBL" id="LT934120">
    <property type="protein sequence ID" value="VAI26639.1"/>
    <property type="molecule type" value="Genomic_DNA"/>
</dbReference>
<evidence type="ECO:0000256" key="8">
    <source>
        <dbReference type="ARBA" id="ARBA00047899"/>
    </source>
</evidence>
<evidence type="ECO:0000256" key="7">
    <source>
        <dbReference type="ARBA" id="ARBA00022840"/>
    </source>
</evidence>
<keyword evidence="7 10" id="KW-0067">ATP-binding</keyword>
<evidence type="ECO:0000259" key="11">
    <source>
        <dbReference type="PROSITE" id="PS50011"/>
    </source>
</evidence>
<evidence type="ECO:0000256" key="4">
    <source>
        <dbReference type="ARBA" id="ARBA00022734"/>
    </source>
</evidence>
<dbReference type="InterPro" id="IPR036404">
    <property type="entry name" value="Jacalin-like_lectin_dom_sf"/>
</dbReference>
<dbReference type="Gramene" id="TRITD5Bv1G006880.1">
    <property type="protein sequence ID" value="TRITD5Bv1G006880.1"/>
    <property type="gene ID" value="TRITD5Bv1G006880"/>
</dbReference>
<dbReference type="AlphaFoldDB" id="A0A9R0WYB5"/>
<comment type="catalytic activity">
    <reaction evidence="8">
        <text>L-threonyl-[protein] + ATP = O-phospho-L-threonyl-[protein] + ADP + H(+)</text>
        <dbReference type="Rhea" id="RHEA:46608"/>
        <dbReference type="Rhea" id="RHEA-COMP:11060"/>
        <dbReference type="Rhea" id="RHEA-COMP:11605"/>
        <dbReference type="ChEBI" id="CHEBI:15378"/>
        <dbReference type="ChEBI" id="CHEBI:30013"/>
        <dbReference type="ChEBI" id="CHEBI:30616"/>
        <dbReference type="ChEBI" id="CHEBI:61977"/>
        <dbReference type="ChEBI" id="CHEBI:456216"/>
        <dbReference type="EC" id="2.7.11.1"/>
    </reaction>
</comment>